<organism evidence="2 3">
    <name type="scientific">Paramecium primaurelia</name>
    <dbReference type="NCBI Taxonomy" id="5886"/>
    <lineage>
        <taxon>Eukaryota</taxon>
        <taxon>Sar</taxon>
        <taxon>Alveolata</taxon>
        <taxon>Ciliophora</taxon>
        <taxon>Intramacronucleata</taxon>
        <taxon>Oligohymenophorea</taxon>
        <taxon>Peniculida</taxon>
        <taxon>Parameciidae</taxon>
        <taxon>Paramecium</taxon>
    </lineage>
</organism>
<evidence type="ECO:0000256" key="1">
    <source>
        <dbReference type="SAM" id="Coils"/>
    </source>
</evidence>
<feature type="coiled-coil region" evidence="1">
    <location>
        <begin position="221"/>
        <end position="248"/>
    </location>
</feature>
<keyword evidence="1" id="KW-0175">Coiled coil</keyword>
<accession>A0A8S1KVX9</accession>
<proteinExistence type="predicted"/>
<dbReference type="Proteomes" id="UP000688137">
    <property type="component" value="Unassembled WGS sequence"/>
</dbReference>
<evidence type="ECO:0000313" key="2">
    <source>
        <dbReference type="EMBL" id="CAD8058977.1"/>
    </source>
</evidence>
<name>A0A8S1KVX9_PARPR</name>
<sequence>MEIIPVETKKRIHEFSYAQKVSNQMSPDKSHIKLNESLFKAQILEKQSCTLIRNIQKDLMMKIKKYDSILKKSNTQKNISSSQPTSPPIWKKQEEFQEEYQEDTQLQNQIKPRGEKLLTEIVHQTIPNDIRRESLPIKKFDVKLSNFSEDKALFSSQDISPIKQEQNNNKLYLRRNTTQNTATPKQKKSSVIDFLGSYAKLHVSKSTSTKKPNLIESKNQVQTTKETKEIKQNDIKKLQSTNKKQSETTDYTFRQKKIEDPVNKQNRIKKNQKQKQSVDLCVNTDLKEIIHIINDLDLFNNRLKKKL</sequence>
<evidence type="ECO:0000313" key="3">
    <source>
        <dbReference type="Proteomes" id="UP000688137"/>
    </source>
</evidence>
<dbReference type="OMA" id="CVNTDLK"/>
<gene>
    <name evidence="2" type="ORF">PPRIM_AZ9-3.1.T0280157</name>
</gene>
<dbReference type="EMBL" id="CAJJDM010000027">
    <property type="protein sequence ID" value="CAD8058977.1"/>
    <property type="molecule type" value="Genomic_DNA"/>
</dbReference>
<protein>
    <submittedName>
        <fullName evidence="2">Uncharacterized protein</fullName>
    </submittedName>
</protein>
<comment type="caution">
    <text evidence="2">The sequence shown here is derived from an EMBL/GenBank/DDBJ whole genome shotgun (WGS) entry which is preliminary data.</text>
</comment>
<keyword evidence="3" id="KW-1185">Reference proteome</keyword>
<reference evidence="2" key="1">
    <citation type="submission" date="2021-01" db="EMBL/GenBank/DDBJ databases">
        <authorList>
            <consortium name="Genoscope - CEA"/>
            <person name="William W."/>
        </authorList>
    </citation>
    <scope>NUCLEOTIDE SEQUENCE</scope>
</reference>
<dbReference type="AlphaFoldDB" id="A0A8S1KVX9"/>